<reference evidence="1 2" key="1">
    <citation type="submission" date="2016-07" db="EMBL/GenBank/DDBJ databases">
        <title>Draft genome of the white-rot fungus Obba rivulosa 3A-2.</title>
        <authorList>
            <consortium name="DOE Joint Genome Institute"/>
            <person name="Miettinen O."/>
            <person name="Riley R."/>
            <person name="Acob R."/>
            <person name="Barry K."/>
            <person name="Cullen D."/>
            <person name="De Vries R."/>
            <person name="Hainaut M."/>
            <person name="Hatakka A."/>
            <person name="Henrissat B."/>
            <person name="Hilden K."/>
            <person name="Kuo R."/>
            <person name="Labutti K."/>
            <person name="Lipzen A."/>
            <person name="Makela M.R."/>
            <person name="Sandor L."/>
            <person name="Spatafora J.W."/>
            <person name="Grigoriev I.V."/>
            <person name="Hibbett D.S."/>
        </authorList>
    </citation>
    <scope>NUCLEOTIDE SEQUENCE [LARGE SCALE GENOMIC DNA]</scope>
    <source>
        <strain evidence="1 2">3A-2</strain>
    </source>
</reference>
<dbReference type="OrthoDB" id="3265815at2759"/>
<sequence length="336" mass="36515">MDDSEWLNVIQIASDALECPSAFRDKPFPECSTVHALAQLPTPPPSDEGSPIDEAGNDLTVAVSTAFHPDANLSKTSPDLVLLSSDGVFFYVDAHTLAAASSNQFDSLLPASTTHVHNDHGPVIPIPESADVINVVLHTVYNMSCGHYTPTIDTLISSVHALHKYGMHLKSCLAPSSSLFALILAQAPLAPIQFYALAGAYDLHELAVPISSHLLAYSLSTLTDELATCMGPIYLKRLFFLHLGRMDALRRLLLPPPHPHPPSAECDFAEQKRLTRAWALASAYLAWDARPDLSTSVIESALCSLSDCLNCAECKKSLNERVKQLVVQWSIVKRTI</sequence>
<organism evidence="1 2">
    <name type="scientific">Obba rivulosa</name>
    <dbReference type="NCBI Taxonomy" id="1052685"/>
    <lineage>
        <taxon>Eukaryota</taxon>
        <taxon>Fungi</taxon>
        <taxon>Dikarya</taxon>
        <taxon>Basidiomycota</taxon>
        <taxon>Agaricomycotina</taxon>
        <taxon>Agaricomycetes</taxon>
        <taxon>Polyporales</taxon>
        <taxon>Gelatoporiaceae</taxon>
        <taxon>Obba</taxon>
    </lineage>
</organism>
<proteinExistence type="predicted"/>
<gene>
    <name evidence="1" type="ORF">OBBRIDRAFT_787270</name>
</gene>
<dbReference type="Proteomes" id="UP000250043">
    <property type="component" value="Unassembled WGS sequence"/>
</dbReference>
<dbReference type="AlphaFoldDB" id="A0A8E2DVX5"/>
<dbReference type="EMBL" id="KV722330">
    <property type="protein sequence ID" value="OCH96701.1"/>
    <property type="molecule type" value="Genomic_DNA"/>
</dbReference>
<name>A0A8E2DVX5_9APHY</name>
<evidence type="ECO:0008006" key="3">
    <source>
        <dbReference type="Google" id="ProtNLM"/>
    </source>
</evidence>
<evidence type="ECO:0000313" key="1">
    <source>
        <dbReference type="EMBL" id="OCH96701.1"/>
    </source>
</evidence>
<accession>A0A8E2DVX5</accession>
<keyword evidence="2" id="KW-1185">Reference proteome</keyword>
<protein>
    <recommendedName>
        <fullName evidence="3">BTB domain-containing protein</fullName>
    </recommendedName>
</protein>
<evidence type="ECO:0000313" key="2">
    <source>
        <dbReference type="Proteomes" id="UP000250043"/>
    </source>
</evidence>